<dbReference type="Proteomes" id="UP001203342">
    <property type="component" value="Unassembled WGS sequence"/>
</dbReference>
<proteinExistence type="predicted"/>
<sequence>MIKDNSLSRVSFSDNESELSNLELNQFYNANNNFDIIFYNHEEGSINYNLKRFFKNEQNEWIKVTIINGKRIQTILNFSESEIIDSLNKLETNGYFQYCGICFDCQYYTFLIKSNQAYFKYYSSKLTFSGISDAEKVELSNYINIFNYFFDK</sequence>
<evidence type="ECO:0000313" key="2">
    <source>
        <dbReference type="Proteomes" id="UP001203342"/>
    </source>
</evidence>
<evidence type="ECO:0008006" key="3">
    <source>
        <dbReference type="Google" id="ProtNLM"/>
    </source>
</evidence>
<comment type="caution">
    <text evidence="1">The sequence shown here is derived from an EMBL/GenBank/DDBJ whole genome shotgun (WGS) entry which is preliminary data.</text>
</comment>
<reference evidence="1 2" key="1">
    <citation type="submission" date="2022-05" db="EMBL/GenBank/DDBJ databases">
        <title>Flavobacterium sp., isolated from activated sludge.</title>
        <authorList>
            <person name="Ran Q."/>
        </authorList>
    </citation>
    <scope>NUCLEOTIDE SEQUENCE [LARGE SCALE GENOMIC DNA]</scope>
    <source>
        <strain evidence="1 2">HXWNR69</strain>
    </source>
</reference>
<name>A0ABT0TD94_9FLAO</name>
<evidence type="ECO:0000313" key="1">
    <source>
        <dbReference type="EMBL" id="MCL9768864.1"/>
    </source>
</evidence>
<gene>
    <name evidence="1" type="ORF">NAT47_00365</name>
</gene>
<organism evidence="1 2">
    <name type="scientific">Flavobacterium fragile</name>
    <dbReference type="NCBI Taxonomy" id="2949085"/>
    <lineage>
        <taxon>Bacteria</taxon>
        <taxon>Pseudomonadati</taxon>
        <taxon>Bacteroidota</taxon>
        <taxon>Flavobacteriia</taxon>
        <taxon>Flavobacteriales</taxon>
        <taxon>Flavobacteriaceae</taxon>
        <taxon>Flavobacterium</taxon>
    </lineage>
</organism>
<dbReference type="EMBL" id="JAMLJN010000001">
    <property type="protein sequence ID" value="MCL9768864.1"/>
    <property type="molecule type" value="Genomic_DNA"/>
</dbReference>
<protein>
    <recommendedName>
        <fullName evidence="3">DUF3805 domain-containing protein</fullName>
    </recommendedName>
</protein>
<dbReference type="RefSeq" id="WP_250579370.1">
    <property type="nucleotide sequence ID" value="NZ_JAMLJN010000001.1"/>
</dbReference>
<keyword evidence="2" id="KW-1185">Reference proteome</keyword>
<accession>A0ABT0TD94</accession>